<dbReference type="PANTHER" id="PTHR42829">
    <property type="entry name" value="NADH-UBIQUINONE OXIDOREDUCTASE CHAIN 5"/>
    <property type="match status" value="1"/>
</dbReference>
<feature type="transmembrane region" description="Helical" evidence="6">
    <location>
        <begin position="289"/>
        <end position="311"/>
    </location>
</feature>
<comment type="subcellular location">
    <subcellularLocation>
        <location evidence="1">Endomembrane system</location>
        <topology evidence="1">Multi-pass membrane protein</topology>
    </subcellularLocation>
    <subcellularLocation>
        <location evidence="5">Membrane</location>
        <topology evidence="5">Multi-pass membrane protein</topology>
    </subcellularLocation>
</comment>
<evidence type="ECO:0000256" key="2">
    <source>
        <dbReference type="ARBA" id="ARBA00022692"/>
    </source>
</evidence>
<name>A0ABQ1PI87_9MICC</name>
<feature type="transmembrane region" description="Helical" evidence="6">
    <location>
        <begin position="196"/>
        <end position="217"/>
    </location>
</feature>
<dbReference type="RefSeq" id="WP_188668845.1">
    <property type="nucleotide sequence ID" value="NZ_BMJI01000020.1"/>
</dbReference>
<dbReference type="InterPro" id="IPR003945">
    <property type="entry name" value="NU5C-like"/>
</dbReference>
<dbReference type="Gene3D" id="1.20.5.2700">
    <property type="match status" value="1"/>
</dbReference>
<feature type="transmembrane region" description="Helical" evidence="6">
    <location>
        <begin position="317"/>
        <end position="337"/>
    </location>
</feature>
<keyword evidence="4 6" id="KW-0472">Membrane</keyword>
<feature type="transmembrane region" description="Helical" evidence="6">
    <location>
        <begin position="260"/>
        <end position="282"/>
    </location>
</feature>
<evidence type="ECO:0000313" key="8">
    <source>
        <dbReference type="EMBL" id="GGC97764.1"/>
    </source>
</evidence>
<evidence type="ECO:0000259" key="7">
    <source>
        <dbReference type="Pfam" id="PF00361"/>
    </source>
</evidence>
<evidence type="ECO:0000256" key="5">
    <source>
        <dbReference type="RuleBase" id="RU000320"/>
    </source>
</evidence>
<dbReference type="PANTHER" id="PTHR42829:SF1">
    <property type="entry name" value="INORGANIC CARBON TRANSPORTER SUBUNIT DABB-RELATED"/>
    <property type="match status" value="1"/>
</dbReference>
<feature type="transmembrane region" description="Helical" evidence="6">
    <location>
        <begin position="229"/>
        <end position="248"/>
    </location>
</feature>
<feature type="transmembrane region" description="Helical" evidence="6">
    <location>
        <begin position="479"/>
        <end position="495"/>
    </location>
</feature>
<dbReference type="Pfam" id="PF00361">
    <property type="entry name" value="Proton_antipo_M"/>
    <property type="match status" value="1"/>
</dbReference>
<feature type="transmembrane region" description="Helical" evidence="6">
    <location>
        <begin position="349"/>
        <end position="372"/>
    </location>
</feature>
<protein>
    <recommendedName>
        <fullName evidence="7">NADH:quinone oxidoreductase/Mrp antiporter transmembrane domain-containing protein</fullName>
    </recommendedName>
</protein>
<feature type="transmembrane region" description="Helical" evidence="6">
    <location>
        <begin position="392"/>
        <end position="416"/>
    </location>
</feature>
<dbReference type="Proteomes" id="UP000597761">
    <property type="component" value="Unassembled WGS sequence"/>
</dbReference>
<dbReference type="InterPro" id="IPR001750">
    <property type="entry name" value="ND/Mrp_TM"/>
</dbReference>
<feature type="domain" description="NADH:quinone oxidoreductase/Mrp antiporter transmembrane" evidence="7">
    <location>
        <begin position="128"/>
        <end position="395"/>
    </location>
</feature>
<sequence length="609" mass="61980">MSAALITAIVLPALVGAALATGGRFAERAAVTVSLATAAIMAIAATIGAVTRAEVTGGVPRLLTDSGPDFRVDALAAVVLPTVVWIGFLVLVFATADRTRPAARFHGLMLIFLAAVVVTVTATGLPFLLAAWEVMGATSYALIGFRWQDRARVAGGFTAFTVTRAGDLGMYLAAGAVVAGGGSWSLTALQSLPGPWVHVAAAGLLAAGFGKAAQLPFSFWISRAMEGPSAVSALLHSAAMVAMGGYLLLRVDPLLGGTGWAGPTAAWVGAATAIVLGIVALAQRDLKQVLAASTASQLGFVVLAAGVGSVSGGAAQLVAHAATKALLFLTAGAWLTATGTKQFTGLRGVAARWPAVGVLATVGAMSLAGLPPLSLWYAKDVVLAAALEEQPWLYTAGLAGAALAAAYSARIIALLWRRAGTPEASWDDEEHGTRQVPRLAIVPMVVLTAAAAGLALLGTPLLHPLLAPLSGPAVSWPELAASAAIAVIVILLTLWRTPIIRIGAHWFGLERAAVTVVATPTLRLAAVLARLDDRFGTAVDLSGRALGQAARAVRALDERGPAAATGWVGSGVAVLGRLARRPQTGQVHHYYIGATVTVAVAAVLLLVVR</sequence>
<accession>A0ABQ1PI87</accession>
<dbReference type="PRINTS" id="PR01434">
    <property type="entry name" value="NADHDHGNASE5"/>
</dbReference>
<feature type="transmembrane region" description="Helical" evidence="6">
    <location>
        <begin position="108"/>
        <end position="132"/>
    </location>
</feature>
<feature type="transmembrane region" description="Helical" evidence="6">
    <location>
        <begin position="590"/>
        <end position="608"/>
    </location>
</feature>
<feature type="transmembrane region" description="Helical" evidence="6">
    <location>
        <begin position="72"/>
        <end position="96"/>
    </location>
</feature>
<reference evidence="9" key="1">
    <citation type="journal article" date="2019" name="Int. J. Syst. Evol. Microbiol.">
        <title>The Global Catalogue of Microorganisms (GCM) 10K type strain sequencing project: providing services to taxonomists for standard genome sequencing and annotation.</title>
        <authorList>
            <consortium name="The Broad Institute Genomics Platform"/>
            <consortium name="The Broad Institute Genome Sequencing Center for Infectious Disease"/>
            <person name="Wu L."/>
            <person name="Ma J."/>
        </authorList>
    </citation>
    <scope>NUCLEOTIDE SEQUENCE [LARGE SCALE GENOMIC DNA]</scope>
    <source>
        <strain evidence="9">CGMCC 1.15480</strain>
    </source>
</reference>
<feature type="transmembrane region" description="Helical" evidence="6">
    <location>
        <begin position="436"/>
        <end position="459"/>
    </location>
</feature>
<organism evidence="8 9">
    <name type="scientific">Tersicoccus solisilvae</name>
    <dbReference type="NCBI Taxonomy" id="1882339"/>
    <lineage>
        <taxon>Bacteria</taxon>
        <taxon>Bacillati</taxon>
        <taxon>Actinomycetota</taxon>
        <taxon>Actinomycetes</taxon>
        <taxon>Micrococcales</taxon>
        <taxon>Micrococcaceae</taxon>
        <taxon>Tersicoccus</taxon>
    </lineage>
</organism>
<evidence type="ECO:0000256" key="4">
    <source>
        <dbReference type="ARBA" id="ARBA00023136"/>
    </source>
</evidence>
<evidence type="ECO:0000256" key="3">
    <source>
        <dbReference type="ARBA" id="ARBA00022989"/>
    </source>
</evidence>
<feature type="transmembrane region" description="Helical" evidence="6">
    <location>
        <begin position="30"/>
        <end position="51"/>
    </location>
</feature>
<keyword evidence="3 6" id="KW-1133">Transmembrane helix</keyword>
<dbReference type="EMBL" id="BMJI01000020">
    <property type="protein sequence ID" value="GGC97764.1"/>
    <property type="molecule type" value="Genomic_DNA"/>
</dbReference>
<evidence type="ECO:0000256" key="6">
    <source>
        <dbReference type="SAM" id="Phobius"/>
    </source>
</evidence>
<keyword evidence="2 5" id="KW-0812">Transmembrane</keyword>
<comment type="caution">
    <text evidence="8">The sequence shown here is derived from an EMBL/GenBank/DDBJ whole genome shotgun (WGS) entry which is preliminary data.</text>
</comment>
<keyword evidence="9" id="KW-1185">Reference proteome</keyword>
<proteinExistence type="predicted"/>
<gene>
    <name evidence="8" type="ORF">GCM10011512_25890</name>
</gene>
<evidence type="ECO:0000313" key="9">
    <source>
        <dbReference type="Proteomes" id="UP000597761"/>
    </source>
</evidence>
<evidence type="ECO:0000256" key="1">
    <source>
        <dbReference type="ARBA" id="ARBA00004127"/>
    </source>
</evidence>